<reference evidence="1" key="1">
    <citation type="submission" date="2022-07" db="EMBL/GenBank/DDBJ databases">
        <title>Phylogenomic reconstructions and comparative analyses of Kickxellomycotina fungi.</title>
        <authorList>
            <person name="Reynolds N.K."/>
            <person name="Stajich J.E."/>
            <person name="Barry K."/>
            <person name="Grigoriev I.V."/>
            <person name="Crous P."/>
            <person name="Smith M.E."/>
        </authorList>
    </citation>
    <scope>NUCLEOTIDE SEQUENCE</scope>
    <source>
        <strain evidence="1">BCRC 34882</strain>
    </source>
</reference>
<evidence type="ECO:0000313" key="1">
    <source>
        <dbReference type="EMBL" id="KAJ1985561.1"/>
    </source>
</evidence>
<dbReference type="EMBL" id="JANBQD010000270">
    <property type="protein sequence ID" value="KAJ1985561.1"/>
    <property type="molecule type" value="Genomic_DNA"/>
</dbReference>
<name>A0ABQ8PCX0_9FUNG</name>
<proteinExistence type="predicted"/>
<keyword evidence="2" id="KW-1185">Reference proteome</keyword>
<accession>A0ABQ8PCX0</accession>
<protein>
    <recommendedName>
        <fullName evidence="3">HMG box domain-containing protein</fullName>
    </recommendedName>
</protein>
<comment type="caution">
    <text evidence="1">The sequence shown here is derived from an EMBL/GenBank/DDBJ whole genome shotgun (WGS) entry which is preliminary data.</text>
</comment>
<feature type="non-terminal residue" evidence="1">
    <location>
        <position position="1"/>
    </location>
</feature>
<gene>
    <name evidence="1" type="ORF">EDC05_006536</name>
</gene>
<evidence type="ECO:0008006" key="3">
    <source>
        <dbReference type="Google" id="ProtNLM"/>
    </source>
</evidence>
<dbReference type="Proteomes" id="UP001151295">
    <property type="component" value="Unassembled WGS sequence"/>
</dbReference>
<sequence>EEWKTIDAQAAAEKARETLAVRAEFLQQLRAQYETAAQKAPNEDRPAASIFKLRMSSNRLADLG</sequence>
<evidence type="ECO:0000313" key="2">
    <source>
        <dbReference type="Proteomes" id="UP001151295"/>
    </source>
</evidence>
<organism evidence="1 2">
    <name type="scientific">Coemansia umbellata</name>
    <dbReference type="NCBI Taxonomy" id="1424467"/>
    <lineage>
        <taxon>Eukaryota</taxon>
        <taxon>Fungi</taxon>
        <taxon>Fungi incertae sedis</taxon>
        <taxon>Zoopagomycota</taxon>
        <taxon>Kickxellomycotina</taxon>
        <taxon>Kickxellomycetes</taxon>
        <taxon>Kickxellales</taxon>
        <taxon>Kickxellaceae</taxon>
        <taxon>Coemansia</taxon>
    </lineage>
</organism>